<name>A0A1G8E881_9RHOO</name>
<dbReference type="RefSeq" id="WP_091937262.1">
    <property type="nucleotide sequence ID" value="NZ_FNCY01000007.1"/>
</dbReference>
<dbReference type="Proteomes" id="UP000198607">
    <property type="component" value="Unassembled WGS sequence"/>
</dbReference>
<dbReference type="GO" id="GO:0016020">
    <property type="term" value="C:membrane"/>
    <property type="evidence" value="ECO:0007669"/>
    <property type="project" value="InterPro"/>
</dbReference>
<dbReference type="Pfam" id="PF08085">
    <property type="entry name" value="Entericidin"/>
    <property type="match status" value="1"/>
</dbReference>
<evidence type="ECO:0000256" key="7">
    <source>
        <dbReference type="SAM" id="SignalP"/>
    </source>
</evidence>
<organism evidence="8 9">
    <name type="scientific">Propionivibrio dicarboxylicus</name>
    <dbReference type="NCBI Taxonomy" id="83767"/>
    <lineage>
        <taxon>Bacteria</taxon>
        <taxon>Pseudomonadati</taxon>
        <taxon>Pseudomonadota</taxon>
        <taxon>Betaproteobacteria</taxon>
        <taxon>Rhodocyclales</taxon>
        <taxon>Rhodocyclaceae</taxon>
        <taxon>Propionivibrio</taxon>
    </lineage>
</organism>
<keyword evidence="2" id="KW-1003">Cell membrane</keyword>
<sequence>MKTLLSVLLLCVSLFSLSACNTVQGIGKDLERGGQAIEKAAR</sequence>
<dbReference type="PROSITE" id="PS51257">
    <property type="entry name" value="PROKAR_LIPOPROTEIN"/>
    <property type="match status" value="1"/>
</dbReference>
<dbReference type="GO" id="GO:0009636">
    <property type="term" value="P:response to toxic substance"/>
    <property type="evidence" value="ECO:0007669"/>
    <property type="project" value="InterPro"/>
</dbReference>
<dbReference type="EMBL" id="FNCY01000007">
    <property type="protein sequence ID" value="SDH66067.1"/>
    <property type="molecule type" value="Genomic_DNA"/>
</dbReference>
<keyword evidence="6" id="KW-0449">Lipoprotein</keyword>
<protein>
    <submittedName>
        <fullName evidence="8">Predicted small secreted protein</fullName>
    </submittedName>
</protein>
<evidence type="ECO:0000256" key="3">
    <source>
        <dbReference type="ARBA" id="ARBA00022729"/>
    </source>
</evidence>
<keyword evidence="5" id="KW-0564">Palmitate</keyword>
<evidence type="ECO:0000313" key="9">
    <source>
        <dbReference type="Proteomes" id="UP000198607"/>
    </source>
</evidence>
<evidence type="ECO:0000256" key="2">
    <source>
        <dbReference type="ARBA" id="ARBA00022475"/>
    </source>
</evidence>
<accession>A0A1G8E881</accession>
<dbReference type="InterPro" id="IPR012556">
    <property type="entry name" value="Entericidin"/>
</dbReference>
<keyword evidence="9" id="KW-1185">Reference proteome</keyword>
<gene>
    <name evidence="8" type="ORF">SAMN05660652_02057</name>
</gene>
<keyword evidence="4" id="KW-0472">Membrane</keyword>
<comment type="similarity">
    <text evidence="1">Belongs to the EcnA/EcnB lipoprotein family.</text>
</comment>
<evidence type="ECO:0000256" key="1">
    <source>
        <dbReference type="ARBA" id="ARBA00010296"/>
    </source>
</evidence>
<proteinExistence type="inferred from homology"/>
<evidence type="ECO:0000256" key="6">
    <source>
        <dbReference type="ARBA" id="ARBA00023288"/>
    </source>
</evidence>
<evidence type="ECO:0000256" key="5">
    <source>
        <dbReference type="ARBA" id="ARBA00023139"/>
    </source>
</evidence>
<evidence type="ECO:0000256" key="4">
    <source>
        <dbReference type="ARBA" id="ARBA00023136"/>
    </source>
</evidence>
<dbReference type="AlphaFoldDB" id="A0A1G8E881"/>
<dbReference type="STRING" id="83767.SAMN05660652_02057"/>
<feature type="signal peptide" evidence="7">
    <location>
        <begin position="1"/>
        <end position="18"/>
    </location>
</feature>
<keyword evidence="3 7" id="KW-0732">Signal</keyword>
<reference evidence="8 9" key="1">
    <citation type="submission" date="2016-10" db="EMBL/GenBank/DDBJ databases">
        <authorList>
            <person name="de Groot N.N."/>
        </authorList>
    </citation>
    <scope>NUCLEOTIDE SEQUENCE [LARGE SCALE GENOMIC DNA]</scope>
    <source>
        <strain evidence="8 9">DSM 5885</strain>
    </source>
</reference>
<evidence type="ECO:0000313" key="8">
    <source>
        <dbReference type="EMBL" id="SDH66067.1"/>
    </source>
</evidence>
<feature type="chain" id="PRO_5011741461" evidence="7">
    <location>
        <begin position="19"/>
        <end position="42"/>
    </location>
</feature>